<dbReference type="SUPFAM" id="SSF55424">
    <property type="entry name" value="FAD/NAD-linked reductases, dimerisation (C-terminal) domain"/>
    <property type="match status" value="1"/>
</dbReference>
<reference evidence="7" key="1">
    <citation type="submission" date="2023-07" db="EMBL/GenBank/DDBJ databases">
        <authorList>
            <consortium name="CYATHOMIX"/>
        </authorList>
    </citation>
    <scope>NUCLEOTIDE SEQUENCE</scope>
    <source>
        <strain evidence="7">N/A</strain>
    </source>
</reference>
<dbReference type="GO" id="GO:0034599">
    <property type="term" value="P:cellular response to oxidative stress"/>
    <property type="evidence" value="ECO:0007669"/>
    <property type="project" value="TreeGrafter"/>
</dbReference>
<evidence type="ECO:0000256" key="3">
    <source>
        <dbReference type="ARBA" id="ARBA00023002"/>
    </source>
</evidence>
<keyword evidence="8" id="KW-1185">Reference proteome</keyword>
<sequence length="245" mass="27915">MLLYGFYGFLMILPAFATRYCQKGGFYDNERCNLGQNEGKQLIEGIKKYCASSKTYPKLTYHYRDHSLDERLDYIYRRPYGYIRGTWGLKVLLPNVRSWEAKGRKFAEDAGRHYRRTQHREICASVYLSQPLGNRCCALVNFWKHSEPVFLTSLIYYSSSHAPFLNVLLEGALTTTLELPEDSFEWMEIVGVHVLGAGADEIMQGQGFVVAVNMGATKAQFDDCVAIHPTSAEELVTIRGGKRPE</sequence>
<evidence type="ECO:0000256" key="2">
    <source>
        <dbReference type="ARBA" id="ARBA00007532"/>
    </source>
</evidence>
<comment type="cofactor">
    <cofactor evidence="1">
        <name>FAD</name>
        <dbReference type="ChEBI" id="CHEBI:57692"/>
    </cofactor>
</comment>
<evidence type="ECO:0000256" key="4">
    <source>
        <dbReference type="ARBA" id="ARBA00023157"/>
    </source>
</evidence>
<organism evidence="7 8">
    <name type="scientific">Cylicocyclus nassatus</name>
    <name type="common">Nematode worm</name>
    <dbReference type="NCBI Taxonomy" id="53992"/>
    <lineage>
        <taxon>Eukaryota</taxon>
        <taxon>Metazoa</taxon>
        <taxon>Ecdysozoa</taxon>
        <taxon>Nematoda</taxon>
        <taxon>Chromadorea</taxon>
        <taxon>Rhabditida</taxon>
        <taxon>Rhabditina</taxon>
        <taxon>Rhabditomorpha</taxon>
        <taxon>Strongyloidea</taxon>
        <taxon>Strongylidae</taxon>
        <taxon>Cylicocyclus</taxon>
    </lineage>
</organism>
<comment type="similarity">
    <text evidence="2">Belongs to the class-I pyridine nucleotide-disulfide oxidoreductase family.</text>
</comment>
<dbReference type="GO" id="GO:0006749">
    <property type="term" value="P:glutathione metabolic process"/>
    <property type="evidence" value="ECO:0007669"/>
    <property type="project" value="TreeGrafter"/>
</dbReference>
<dbReference type="GO" id="GO:0005829">
    <property type="term" value="C:cytosol"/>
    <property type="evidence" value="ECO:0007669"/>
    <property type="project" value="TreeGrafter"/>
</dbReference>
<evidence type="ECO:0000256" key="5">
    <source>
        <dbReference type="ARBA" id="ARBA00023284"/>
    </source>
</evidence>
<dbReference type="Gene3D" id="3.30.390.30">
    <property type="match status" value="1"/>
</dbReference>
<dbReference type="GO" id="GO:0045454">
    <property type="term" value="P:cell redox homeostasis"/>
    <property type="evidence" value="ECO:0007669"/>
    <property type="project" value="InterPro"/>
</dbReference>
<dbReference type="Proteomes" id="UP001176961">
    <property type="component" value="Unassembled WGS sequence"/>
</dbReference>
<accession>A0AA36M195</accession>
<dbReference type="EMBL" id="CATQJL010000112">
    <property type="protein sequence ID" value="CAJ0594426.1"/>
    <property type="molecule type" value="Genomic_DNA"/>
</dbReference>
<dbReference type="Pfam" id="PF02852">
    <property type="entry name" value="Pyr_redox_dim"/>
    <property type="match status" value="1"/>
</dbReference>
<dbReference type="PRINTS" id="PR00411">
    <property type="entry name" value="PNDRDTASEI"/>
</dbReference>
<evidence type="ECO:0000256" key="1">
    <source>
        <dbReference type="ARBA" id="ARBA00001974"/>
    </source>
</evidence>
<name>A0AA36M195_CYLNA</name>
<dbReference type="InterPro" id="IPR016156">
    <property type="entry name" value="FAD/NAD-linked_Rdtase_dimer_sf"/>
</dbReference>
<feature type="domain" description="Pyridine nucleotide-disulphide oxidoreductase dimerisation" evidence="6">
    <location>
        <begin position="188"/>
        <end position="237"/>
    </location>
</feature>
<dbReference type="GO" id="GO:0004362">
    <property type="term" value="F:glutathione-disulfide reductase (NADPH) activity"/>
    <property type="evidence" value="ECO:0007669"/>
    <property type="project" value="TreeGrafter"/>
</dbReference>
<keyword evidence="3" id="KW-0560">Oxidoreductase</keyword>
<dbReference type="PANTHER" id="PTHR42737:SF2">
    <property type="entry name" value="GLUTATHIONE REDUCTASE"/>
    <property type="match status" value="1"/>
</dbReference>
<dbReference type="InterPro" id="IPR004099">
    <property type="entry name" value="Pyr_nucl-diS_OxRdtase_dimer"/>
</dbReference>
<proteinExistence type="inferred from homology"/>
<keyword evidence="4" id="KW-1015">Disulfide bond</keyword>
<comment type="caution">
    <text evidence="7">The sequence shown here is derived from an EMBL/GenBank/DDBJ whole genome shotgun (WGS) entry which is preliminary data.</text>
</comment>
<dbReference type="InterPro" id="IPR046952">
    <property type="entry name" value="GSHR/TRXR-like"/>
</dbReference>
<evidence type="ECO:0000313" key="7">
    <source>
        <dbReference type="EMBL" id="CAJ0594426.1"/>
    </source>
</evidence>
<dbReference type="AlphaFoldDB" id="A0AA36M195"/>
<protein>
    <recommendedName>
        <fullName evidence="6">Pyridine nucleotide-disulphide oxidoreductase dimerisation domain-containing protein</fullName>
    </recommendedName>
</protein>
<dbReference type="PANTHER" id="PTHR42737">
    <property type="entry name" value="GLUTATHIONE REDUCTASE"/>
    <property type="match status" value="1"/>
</dbReference>
<dbReference type="GO" id="GO:0005739">
    <property type="term" value="C:mitochondrion"/>
    <property type="evidence" value="ECO:0007669"/>
    <property type="project" value="TreeGrafter"/>
</dbReference>
<keyword evidence="5" id="KW-0676">Redox-active center</keyword>
<dbReference type="GO" id="GO:0050660">
    <property type="term" value="F:flavin adenine dinucleotide binding"/>
    <property type="evidence" value="ECO:0007669"/>
    <property type="project" value="InterPro"/>
</dbReference>
<evidence type="ECO:0000313" key="8">
    <source>
        <dbReference type="Proteomes" id="UP001176961"/>
    </source>
</evidence>
<evidence type="ECO:0000259" key="6">
    <source>
        <dbReference type="Pfam" id="PF02852"/>
    </source>
</evidence>
<gene>
    <name evidence="7" type="ORF">CYNAS_LOCUS6409</name>
</gene>